<dbReference type="InterPro" id="IPR011839">
    <property type="entry name" value="Pullul_strch"/>
</dbReference>
<dbReference type="Pfam" id="PF03714">
    <property type="entry name" value="PUD"/>
    <property type="match status" value="1"/>
</dbReference>
<dbReference type="SUPFAM" id="SSF51445">
    <property type="entry name" value="(Trans)glycosidases"/>
    <property type="match status" value="1"/>
</dbReference>
<feature type="chain" id="PRO_5047047611" description="pullulanase" evidence="9">
    <location>
        <begin position="22"/>
        <end position="1031"/>
    </location>
</feature>
<evidence type="ECO:0000256" key="8">
    <source>
        <dbReference type="ARBA" id="ARBA00031076"/>
    </source>
</evidence>
<protein>
    <recommendedName>
        <fullName evidence="6">pullulanase</fullName>
        <ecNumber evidence="6">3.2.1.41</ecNumber>
    </recommendedName>
    <alternativeName>
        <fullName evidence="7">Alpha-dextrin endo-1,6-alpha-glucosidase</fullName>
    </alternativeName>
    <alternativeName>
        <fullName evidence="8">Pullulan 6-glucanohydrolase</fullName>
    </alternativeName>
</protein>
<sequence length="1031" mass="108904">MQYLSDSGRWARLRLFGAALAGSLLITACGGGGGGSDGGGTTTPPTAEIKAGHLRVNLWRKDGVYKDWGVYSWSGPKTPSTGWPGNRYLFDKTNAYGAYTDIEVDVAKGKMDFLITVPTADGKDATKLCGSDQLATFAADIASKGQQVWVKDGDCTVYSSEPAKSSANLSSAKAVWLTADTLVWPGASLSASYKLHHAANGGMVLGASGISGADGVIDLAATTLADALKARYPHLAGAPAFKLAAGANAKSLVKGQLVVSQTVNGVVVDGSQVQTGPVLDDLYASAAANAALGAVIEGGKPVFRLWSPTARSVDVQLFDGPTSASAGSLTMQLDANTGIWSANGEAAWINARYYAYRVEVYARSTGKVEINTVTDPYSLGLSANSTRSLITDLTAAATKPAGWDGHAIPALAAPEDIALYELHVRDFSANDATVPANHQGKFLAFSHGTSNGMKHLKALQQAGLTHVHWLPVNDISSAPELAADQKVPAIDTAAAGDGESQQAAVAAVRDSDAFNWGYDPLHYTAPEGSYATDPNGLARTVEMRTAVKALHDSGLRVVMDVVYNHTPASGQDGKSVLDRIVPGYYHRLDGNGAVTNSTCCSNTATEHAMMAKLMIDSVKVWASQYQIDAFRFDLMGHQPLDVMQRLQTEVNAAAGREIYLYGEGWNFGEVENNARFKQASQLNLAGTGIGSFSDRLRDAARGGSPFDGGEWLVRNQGFINGQCVDKNDASACTADERNSALKAQDLIRLGLAGNLKDYTLVDYTGASKKGSQIDYNGQPAGYTADPQELISYVSKHDNQTLFDISQYRLPRASSAADRARAQVVGLSLVALGQGVPFFHAGDDLLRSKSLDRDSYNSGDWFNRIDWSGTSNNWAVGLPIQDKNGDNWSIMKPLLADAGLKVGSSHIAASRSAFQDLLRIRKSTPLFRLRTAADVQARVSFPDAGAAQLPGLIVMKVDGAGYTGGVYKTVFVLFNADKVAHTTTVAGSSGKTLQLHPVLQAGADAVVRGAVFSSAAGSFSVPARTTAVFVEM</sequence>
<feature type="domain" description="Glycosyl hydrolase family 13 catalytic" evidence="10">
    <location>
        <begin position="502"/>
        <end position="888"/>
    </location>
</feature>
<dbReference type="InterPro" id="IPR013783">
    <property type="entry name" value="Ig-like_fold"/>
</dbReference>
<evidence type="ECO:0000313" key="12">
    <source>
        <dbReference type="Proteomes" id="UP001156706"/>
    </source>
</evidence>
<feature type="signal peptide" evidence="9">
    <location>
        <begin position="1"/>
        <end position="21"/>
    </location>
</feature>
<dbReference type="CDD" id="cd11341">
    <property type="entry name" value="AmyAc_Pullulanase_LD-like"/>
    <property type="match status" value="1"/>
</dbReference>
<dbReference type="Pfam" id="PF11852">
    <property type="entry name" value="Pullul_strch_C"/>
    <property type="match status" value="1"/>
</dbReference>
<comment type="similarity">
    <text evidence="1">Belongs to the glycosyl hydrolase 13 family.</text>
</comment>
<evidence type="ECO:0000256" key="2">
    <source>
        <dbReference type="ARBA" id="ARBA00022729"/>
    </source>
</evidence>
<evidence type="ECO:0000256" key="3">
    <source>
        <dbReference type="ARBA" id="ARBA00022801"/>
    </source>
</evidence>
<evidence type="ECO:0000313" key="11">
    <source>
        <dbReference type="EMBL" id="GLR13497.1"/>
    </source>
</evidence>
<comment type="catalytic activity">
    <reaction evidence="5">
        <text>Hydrolysis of (1-&gt;6)-alpha-D-glucosidic linkages in pullulan, amylopectin and glycogen, and in the alpha- and beta-limit dextrins of amylopectin and glycogen.</text>
        <dbReference type="EC" id="3.2.1.41"/>
    </reaction>
</comment>
<dbReference type="Gene3D" id="2.60.40.1180">
    <property type="entry name" value="Golgi alpha-mannosidase II"/>
    <property type="match status" value="1"/>
</dbReference>
<dbReference type="InterPro" id="IPR017853">
    <property type="entry name" value="GH"/>
</dbReference>
<dbReference type="InterPro" id="IPR040671">
    <property type="entry name" value="Pullulanase_N2"/>
</dbReference>
<dbReference type="InterPro" id="IPR024561">
    <property type="entry name" value="Pullul_strch_C"/>
</dbReference>
<keyword evidence="4" id="KW-0326">Glycosidase</keyword>
<dbReference type="Pfam" id="PF17967">
    <property type="entry name" value="Pullulanase_N2"/>
    <property type="match status" value="1"/>
</dbReference>
<comment type="caution">
    <text evidence="11">The sequence shown here is derived from an EMBL/GenBank/DDBJ whole genome shotgun (WGS) entry which is preliminary data.</text>
</comment>
<dbReference type="Gene3D" id="2.60.40.10">
    <property type="entry name" value="Immunoglobulins"/>
    <property type="match status" value="1"/>
</dbReference>
<dbReference type="InterPro" id="IPR013784">
    <property type="entry name" value="Carb-bd-like_fold"/>
</dbReference>
<keyword evidence="2 9" id="KW-0732">Signal</keyword>
<evidence type="ECO:0000256" key="4">
    <source>
        <dbReference type="ARBA" id="ARBA00023295"/>
    </source>
</evidence>
<dbReference type="EC" id="3.2.1.41" evidence="6"/>
<dbReference type="Pfam" id="PF02922">
    <property type="entry name" value="CBM_48"/>
    <property type="match status" value="1"/>
</dbReference>
<dbReference type="Gene3D" id="2.60.40.1130">
    <property type="entry name" value="Rab geranylgeranyltransferase alpha-subunit, insert domain"/>
    <property type="match status" value="1"/>
</dbReference>
<dbReference type="InterPro" id="IPR005323">
    <property type="entry name" value="CBM41_pullulanase"/>
</dbReference>
<evidence type="ECO:0000256" key="5">
    <source>
        <dbReference type="ARBA" id="ARBA00023965"/>
    </source>
</evidence>
<dbReference type="SUPFAM" id="SSF49452">
    <property type="entry name" value="Starch-binding domain-like"/>
    <property type="match status" value="1"/>
</dbReference>
<accession>A0ABQ5YIK7</accession>
<evidence type="ECO:0000256" key="7">
    <source>
        <dbReference type="ARBA" id="ARBA00029618"/>
    </source>
</evidence>
<dbReference type="EMBL" id="BSOG01000002">
    <property type="protein sequence ID" value="GLR13497.1"/>
    <property type="molecule type" value="Genomic_DNA"/>
</dbReference>
<proteinExistence type="inferred from homology"/>
<dbReference type="SUPFAM" id="SSF81296">
    <property type="entry name" value="E set domains"/>
    <property type="match status" value="2"/>
</dbReference>
<dbReference type="Proteomes" id="UP001156706">
    <property type="component" value="Unassembled WGS sequence"/>
</dbReference>
<dbReference type="InterPro" id="IPR004193">
    <property type="entry name" value="Glyco_hydro_13_N"/>
</dbReference>
<evidence type="ECO:0000256" key="9">
    <source>
        <dbReference type="SAM" id="SignalP"/>
    </source>
</evidence>
<dbReference type="NCBIfam" id="TIGR02103">
    <property type="entry name" value="pullul_strch"/>
    <property type="match status" value="1"/>
</dbReference>
<dbReference type="CDD" id="cd10315">
    <property type="entry name" value="CBM41_pullulanase"/>
    <property type="match status" value="1"/>
</dbReference>
<dbReference type="PANTHER" id="PTHR43002">
    <property type="entry name" value="GLYCOGEN DEBRANCHING ENZYME"/>
    <property type="match status" value="1"/>
</dbReference>
<dbReference type="SUPFAM" id="SSF51011">
    <property type="entry name" value="Glycosyl hydrolase domain"/>
    <property type="match status" value="1"/>
</dbReference>
<dbReference type="InterPro" id="IPR014756">
    <property type="entry name" value="Ig_E-set"/>
</dbReference>
<dbReference type="InterPro" id="IPR006047">
    <property type="entry name" value="GH13_cat_dom"/>
</dbReference>
<dbReference type="CDD" id="cd02860">
    <property type="entry name" value="E_set_Pullulanase"/>
    <property type="match status" value="1"/>
</dbReference>
<reference evidence="12" key="1">
    <citation type="journal article" date="2019" name="Int. J. Syst. Evol. Microbiol.">
        <title>The Global Catalogue of Microorganisms (GCM) 10K type strain sequencing project: providing services to taxonomists for standard genome sequencing and annotation.</title>
        <authorList>
            <consortium name="The Broad Institute Genomics Platform"/>
            <consortium name="The Broad Institute Genome Sequencing Center for Infectious Disease"/>
            <person name="Wu L."/>
            <person name="Ma J."/>
        </authorList>
    </citation>
    <scope>NUCLEOTIDE SEQUENCE [LARGE SCALE GENOMIC DNA]</scope>
    <source>
        <strain evidence="12">NBRC 110044</strain>
    </source>
</reference>
<evidence type="ECO:0000259" key="10">
    <source>
        <dbReference type="SMART" id="SM00642"/>
    </source>
</evidence>
<dbReference type="Gene3D" id="3.20.20.80">
    <property type="entry name" value="Glycosidases"/>
    <property type="match status" value="1"/>
</dbReference>
<dbReference type="InterPro" id="IPR013780">
    <property type="entry name" value="Glyco_hydro_b"/>
</dbReference>
<keyword evidence="12" id="KW-1185">Reference proteome</keyword>
<evidence type="ECO:0000256" key="6">
    <source>
        <dbReference type="ARBA" id="ARBA00024062"/>
    </source>
</evidence>
<dbReference type="Gene3D" id="2.60.40.1110">
    <property type="match status" value="1"/>
</dbReference>
<gene>
    <name evidence="11" type="ORF">GCM10007907_22870</name>
</gene>
<dbReference type="SMART" id="SM00642">
    <property type="entry name" value="Aamy"/>
    <property type="match status" value="1"/>
</dbReference>
<dbReference type="RefSeq" id="WP_284196597.1">
    <property type="nucleotide sequence ID" value="NZ_BSOG01000002.1"/>
</dbReference>
<evidence type="ECO:0000256" key="1">
    <source>
        <dbReference type="ARBA" id="ARBA00008061"/>
    </source>
</evidence>
<keyword evidence="3" id="KW-0378">Hydrolase</keyword>
<name>A0ABQ5YIK7_9NEIS</name>
<organism evidence="11 12">
    <name type="scientific">Chitinimonas prasina</name>
    <dbReference type="NCBI Taxonomy" id="1434937"/>
    <lineage>
        <taxon>Bacteria</taxon>
        <taxon>Pseudomonadati</taxon>
        <taxon>Pseudomonadota</taxon>
        <taxon>Betaproteobacteria</taxon>
        <taxon>Neisseriales</taxon>
        <taxon>Chitinibacteraceae</taxon>
        <taxon>Chitinimonas</taxon>
    </lineage>
</organism>